<evidence type="ECO:0000256" key="7">
    <source>
        <dbReference type="ARBA" id="ARBA00023136"/>
    </source>
</evidence>
<comment type="catalytic activity">
    <reaction evidence="9">
        <text>a dipeptide(out) + ATP + H2O = a dipeptide(in) + ADP + phosphate + H(+)</text>
        <dbReference type="Rhea" id="RHEA:23120"/>
        <dbReference type="ChEBI" id="CHEBI:15377"/>
        <dbReference type="ChEBI" id="CHEBI:15378"/>
        <dbReference type="ChEBI" id="CHEBI:30616"/>
        <dbReference type="ChEBI" id="CHEBI:43474"/>
        <dbReference type="ChEBI" id="CHEBI:90799"/>
        <dbReference type="ChEBI" id="CHEBI:456216"/>
        <dbReference type="EC" id="7.4.2.9"/>
    </reaction>
</comment>
<evidence type="ECO:0000256" key="6">
    <source>
        <dbReference type="ARBA" id="ARBA00022840"/>
    </source>
</evidence>
<dbReference type="Pfam" id="PF00005">
    <property type="entry name" value="ABC_tran"/>
    <property type="match status" value="1"/>
</dbReference>
<organism evidence="11 12">
    <name type="scientific">Spongiibacter thalassae</name>
    <dbReference type="NCBI Taxonomy" id="2721624"/>
    <lineage>
        <taxon>Bacteria</taxon>
        <taxon>Pseudomonadati</taxon>
        <taxon>Pseudomonadota</taxon>
        <taxon>Gammaproteobacteria</taxon>
        <taxon>Cellvibrionales</taxon>
        <taxon>Spongiibacteraceae</taxon>
        <taxon>Spongiibacter</taxon>
    </lineage>
</organism>
<keyword evidence="4" id="KW-1003">Cell membrane</keyword>
<dbReference type="EMBL" id="JAAWWK010000002">
    <property type="protein sequence ID" value="NKI17167.1"/>
    <property type="molecule type" value="Genomic_DNA"/>
</dbReference>
<comment type="caution">
    <text evidence="11">The sequence shown here is derived from an EMBL/GenBank/DDBJ whole genome shotgun (WGS) entry which is preliminary data.</text>
</comment>
<dbReference type="PANTHER" id="PTHR43297:SF2">
    <property type="entry name" value="DIPEPTIDE TRANSPORT ATP-BINDING PROTEIN DPPD"/>
    <property type="match status" value="1"/>
</dbReference>
<evidence type="ECO:0000256" key="3">
    <source>
        <dbReference type="ARBA" id="ARBA00022448"/>
    </source>
</evidence>
<dbReference type="GO" id="GO:0005524">
    <property type="term" value="F:ATP binding"/>
    <property type="evidence" value="ECO:0007669"/>
    <property type="project" value="UniProtKB-KW"/>
</dbReference>
<keyword evidence="6 11" id="KW-0067">ATP-binding</keyword>
<comment type="similarity">
    <text evidence="2">Belongs to the ABC transporter superfamily.</text>
</comment>
<feature type="domain" description="ABC transporter" evidence="10">
    <location>
        <begin position="4"/>
        <end position="250"/>
    </location>
</feature>
<keyword evidence="7" id="KW-0472">Membrane</keyword>
<evidence type="ECO:0000256" key="8">
    <source>
        <dbReference type="ARBA" id="ARBA00038852"/>
    </source>
</evidence>
<dbReference type="CDD" id="cd03257">
    <property type="entry name" value="ABC_NikE_OppD_transporters"/>
    <property type="match status" value="1"/>
</dbReference>
<dbReference type="InterPro" id="IPR003593">
    <property type="entry name" value="AAA+_ATPase"/>
</dbReference>
<evidence type="ECO:0000313" key="11">
    <source>
        <dbReference type="EMBL" id="NKI17167.1"/>
    </source>
</evidence>
<dbReference type="InterPro" id="IPR003439">
    <property type="entry name" value="ABC_transporter-like_ATP-bd"/>
</dbReference>
<dbReference type="EC" id="7.4.2.9" evidence="8"/>
<protein>
    <recommendedName>
        <fullName evidence="8">ABC-type dipeptide transporter</fullName>
        <ecNumber evidence="8">7.4.2.9</ecNumber>
    </recommendedName>
</protein>
<dbReference type="PANTHER" id="PTHR43297">
    <property type="entry name" value="OLIGOPEPTIDE TRANSPORT ATP-BINDING PROTEIN APPD"/>
    <property type="match status" value="1"/>
</dbReference>
<evidence type="ECO:0000256" key="1">
    <source>
        <dbReference type="ARBA" id="ARBA00004417"/>
    </source>
</evidence>
<comment type="subcellular location">
    <subcellularLocation>
        <location evidence="1">Cell inner membrane</location>
        <topology evidence="1">Peripheral membrane protein</topology>
    </subcellularLocation>
</comment>
<sequence>MSLLEVENLSLHIGALHALRGVSFSLDAGECRALVGESGCGKSLTAMSLLGLTPPGAVFHADAFTLAGEVLPAQGSPAWRRHRGADIAMIFQNPMTALNPTQTVGAQLAESFVLHRNLGRREAMTAAVALLERLAIPQPAQRAAQYPFEFSGGMLQRVMIAMAVACRPKLLIADEPTTALDVTVQAEVLTLLAELQREQGTALLFITHDLGVVAEIADSVTVMYAGESVESGSVAQIFNRTAHPYSAALRAAVPSLKQDRRPEGIVGSPPDLRREVTGCAFAPRCRQRMAICEDTVPEFQCGEGQRVRCWRWHPDHPLRWREAENG</sequence>
<evidence type="ECO:0000256" key="2">
    <source>
        <dbReference type="ARBA" id="ARBA00005417"/>
    </source>
</evidence>
<proteinExistence type="inferred from homology"/>
<accession>A0ABX1GF94</accession>
<evidence type="ECO:0000256" key="5">
    <source>
        <dbReference type="ARBA" id="ARBA00022741"/>
    </source>
</evidence>
<evidence type="ECO:0000313" key="12">
    <source>
        <dbReference type="Proteomes" id="UP000765845"/>
    </source>
</evidence>
<keyword evidence="5" id="KW-0547">Nucleotide-binding</keyword>
<dbReference type="Gene3D" id="3.40.50.300">
    <property type="entry name" value="P-loop containing nucleotide triphosphate hydrolases"/>
    <property type="match status" value="1"/>
</dbReference>
<dbReference type="PROSITE" id="PS50893">
    <property type="entry name" value="ABC_TRANSPORTER_2"/>
    <property type="match status" value="1"/>
</dbReference>
<evidence type="ECO:0000256" key="9">
    <source>
        <dbReference type="ARBA" id="ARBA00047356"/>
    </source>
</evidence>
<dbReference type="Pfam" id="PF08352">
    <property type="entry name" value="oligo_HPY"/>
    <property type="match status" value="1"/>
</dbReference>
<dbReference type="InterPro" id="IPR017871">
    <property type="entry name" value="ABC_transporter-like_CS"/>
</dbReference>
<dbReference type="InterPro" id="IPR013563">
    <property type="entry name" value="Oligopep_ABC_C"/>
</dbReference>
<reference evidence="11 12" key="1">
    <citation type="submission" date="2020-04" db="EMBL/GenBank/DDBJ databases">
        <authorList>
            <person name="Yoon J."/>
        </authorList>
    </citation>
    <scope>NUCLEOTIDE SEQUENCE [LARGE SCALE GENOMIC DNA]</scope>
    <source>
        <strain evidence="11 12">KMU-166</strain>
    </source>
</reference>
<dbReference type="SUPFAM" id="SSF52540">
    <property type="entry name" value="P-loop containing nucleoside triphosphate hydrolases"/>
    <property type="match status" value="1"/>
</dbReference>
<dbReference type="SMART" id="SM00382">
    <property type="entry name" value="AAA"/>
    <property type="match status" value="1"/>
</dbReference>
<dbReference type="Proteomes" id="UP000765845">
    <property type="component" value="Unassembled WGS sequence"/>
</dbReference>
<dbReference type="InterPro" id="IPR027417">
    <property type="entry name" value="P-loop_NTPase"/>
</dbReference>
<evidence type="ECO:0000256" key="4">
    <source>
        <dbReference type="ARBA" id="ARBA00022475"/>
    </source>
</evidence>
<keyword evidence="3" id="KW-0813">Transport</keyword>
<dbReference type="PROSITE" id="PS00211">
    <property type="entry name" value="ABC_TRANSPORTER_1"/>
    <property type="match status" value="1"/>
</dbReference>
<dbReference type="NCBIfam" id="TIGR01727">
    <property type="entry name" value="oligo_HPY"/>
    <property type="match status" value="1"/>
</dbReference>
<name>A0ABX1GF94_9GAMM</name>
<dbReference type="RefSeq" id="WP_168449688.1">
    <property type="nucleotide sequence ID" value="NZ_JAAWWK010000002.1"/>
</dbReference>
<dbReference type="InterPro" id="IPR050388">
    <property type="entry name" value="ABC_Ni/Peptide_Import"/>
</dbReference>
<evidence type="ECO:0000259" key="10">
    <source>
        <dbReference type="PROSITE" id="PS50893"/>
    </source>
</evidence>
<keyword evidence="12" id="KW-1185">Reference proteome</keyword>
<gene>
    <name evidence="11" type="ORF">HCU74_06990</name>
</gene>